<dbReference type="GO" id="GO:0016020">
    <property type="term" value="C:membrane"/>
    <property type="evidence" value="ECO:0007669"/>
    <property type="project" value="TreeGrafter"/>
</dbReference>
<proteinExistence type="inferred from homology"/>
<evidence type="ECO:0000313" key="5">
    <source>
        <dbReference type="Proteomes" id="UP000789595"/>
    </source>
</evidence>
<gene>
    <name evidence="4" type="ORF">PECAL_2P04940</name>
</gene>
<reference evidence="4" key="1">
    <citation type="submission" date="2021-11" db="EMBL/GenBank/DDBJ databases">
        <authorList>
            <consortium name="Genoscope - CEA"/>
            <person name="William W."/>
        </authorList>
    </citation>
    <scope>NUCLEOTIDE SEQUENCE</scope>
</reference>
<dbReference type="PRINTS" id="PR00111">
    <property type="entry name" value="ABHYDROLASE"/>
</dbReference>
<dbReference type="EMBL" id="CAKKNE010000002">
    <property type="protein sequence ID" value="CAH0367472.1"/>
    <property type="molecule type" value="Genomic_DNA"/>
</dbReference>
<name>A0A8J2SIR7_9STRA</name>
<evidence type="ECO:0000259" key="3">
    <source>
        <dbReference type="Pfam" id="PF00561"/>
    </source>
</evidence>
<sequence>MAVVRSALVHTTAAAAFLLRRPPRPCVRMLASTSSVEVAVPGGLTLRGTRYASDASEGGRWLLLHGWLDNSDSFAALAPKLCDADGAAFADVVALDLAGHGLSDHRNGPYHAVDFAADAIYAANELWGEGCHFNVAGHSLGGGVALMVAGAWPDRIRRVAAIESAGALAGPAADAPSSLRKSCRRPPVGGSRRVFRDAADAAQRRAAKNVMADARFTEREALVLTARGLEEVDGGVRWRTDPWLLRPSRLRLDPSQGLAFARATTAPALLVLAKDGGFARTGRFVDPSSWWVRVGAALAARVRPGAASFRGLGGAATLADLSARIRALRRRTVVTLPAGGHHVHLSEPDAVADAFVAWANGGTDVYGALGA</sequence>
<dbReference type="SUPFAM" id="SSF53474">
    <property type="entry name" value="alpha/beta-Hydrolases"/>
    <property type="match status" value="1"/>
</dbReference>
<evidence type="ECO:0000256" key="1">
    <source>
        <dbReference type="ARBA" id="ARBA00008645"/>
    </source>
</evidence>
<feature type="domain" description="AB hydrolase-1" evidence="3">
    <location>
        <begin position="62"/>
        <end position="169"/>
    </location>
</feature>
<dbReference type="InterPro" id="IPR050266">
    <property type="entry name" value="AB_hydrolase_sf"/>
</dbReference>
<evidence type="ECO:0000313" key="4">
    <source>
        <dbReference type="EMBL" id="CAH0367472.1"/>
    </source>
</evidence>
<evidence type="ECO:0000256" key="2">
    <source>
        <dbReference type="ARBA" id="ARBA00022801"/>
    </source>
</evidence>
<keyword evidence="2" id="KW-0378">Hydrolase</keyword>
<comment type="caution">
    <text evidence="4">The sequence shown here is derived from an EMBL/GenBank/DDBJ whole genome shotgun (WGS) entry which is preliminary data.</text>
</comment>
<dbReference type="PANTHER" id="PTHR43798:SF14">
    <property type="entry name" value="SERINE HYDROLASE-LIKE PROTEIN DDB_G0286239"/>
    <property type="match status" value="1"/>
</dbReference>
<protein>
    <recommendedName>
        <fullName evidence="3">AB hydrolase-1 domain-containing protein</fullName>
    </recommendedName>
</protein>
<dbReference type="Proteomes" id="UP000789595">
    <property type="component" value="Unassembled WGS sequence"/>
</dbReference>
<comment type="similarity">
    <text evidence="1">Belongs to the AB hydrolase superfamily.</text>
</comment>
<dbReference type="Gene3D" id="3.40.50.1820">
    <property type="entry name" value="alpha/beta hydrolase"/>
    <property type="match status" value="1"/>
</dbReference>
<dbReference type="InterPro" id="IPR000073">
    <property type="entry name" value="AB_hydrolase_1"/>
</dbReference>
<accession>A0A8J2SIR7</accession>
<dbReference type="OrthoDB" id="6431331at2759"/>
<dbReference type="Pfam" id="PF00561">
    <property type="entry name" value="Abhydrolase_1"/>
    <property type="match status" value="1"/>
</dbReference>
<dbReference type="InterPro" id="IPR029058">
    <property type="entry name" value="AB_hydrolase_fold"/>
</dbReference>
<dbReference type="PANTHER" id="PTHR43798">
    <property type="entry name" value="MONOACYLGLYCEROL LIPASE"/>
    <property type="match status" value="1"/>
</dbReference>
<dbReference type="GO" id="GO:0016787">
    <property type="term" value="F:hydrolase activity"/>
    <property type="evidence" value="ECO:0007669"/>
    <property type="project" value="UniProtKB-KW"/>
</dbReference>
<dbReference type="AlphaFoldDB" id="A0A8J2SIR7"/>
<keyword evidence="5" id="KW-1185">Reference proteome</keyword>
<organism evidence="4 5">
    <name type="scientific">Pelagomonas calceolata</name>
    <dbReference type="NCBI Taxonomy" id="35677"/>
    <lineage>
        <taxon>Eukaryota</taxon>
        <taxon>Sar</taxon>
        <taxon>Stramenopiles</taxon>
        <taxon>Ochrophyta</taxon>
        <taxon>Pelagophyceae</taxon>
        <taxon>Pelagomonadales</taxon>
        <taxon>Pelagomonadaceae</taxon>
        <taxon>Pelagomonas</taxon>
    </lineage>
</organism>